<feature type="transmembrane region" description="Helical" evidence="2">
    <location>
        <begin position="113"/>
        <end position="130"/>
    </location>
</feature>
<feature type="transmembrane region" description="Helical" evidence="2">
    <location>
        <begin position="226"/>
        <end position="243"/>
    </location>
</feature>
<feature type="region of interest" description="Disordered" evidence="1">
    <location>
        <begin position="311"/>
        <end position="333"/>
    </location>
</feature>
<name>A0A157SCV2_9BORD</name>
<feature type="transmembrane region" description="Helical" evidence="2">
    <location>
        <begin position="590"/>
        <end position="615"/>
    </location>
</feature>
<feature type="domain" description="DUF4401" evidence="4">
    <location>
        <begin position="345"/>
        <end position="672"/>
    </location>
</feature>
<keyword evidence="6" id="KW-1185">Reference proteome</keyword>
<proteinExistence type="predicted"/>
<feature type="transmembrane region" description="Helical" evidence="2">
    <location>
        <begin position="250"/>
        <end position="273"/>
    </location>
</feature>
<dbReference type="OrthoDB" id="4868247at2"/>
<evidence type="ECO:0000256" key="2">
    <source>
        <dbReference type="SAM" id="Phobius"/>
    </source>
</evidence>
<dbReference type="InterPro" id="IPR025513">
    <property type="entry name" value="DUF4401"/>
</dbReference>
<feature type="transmembrane region" description="Helical" evidence="2">
    <location>
        <begin position="351"/>
        <end position="372"/>
    </location>
</feature>
<keyword evidence="2" id="KW-0812">Transmembrane</keyword>
<feature type="transmembrane region" description="Helical" evidence="2">
    <location>
        <begin position="695"/>
        <end position="717"/>
    </location>
</feature>
<gene>
    <name evidence="5" type="ORF">SAMEA3906487_01161</name>
</gene>
<feature type="transmembrane region" description="Helical" evidence="2">
    <location>
        <begin position="166"/>
        <end position="188"/>
    </location>
</feature>
<dbReference type="STRING" id="123899.SAMEA3906487_01161"/>
<feature type="transmembrane region" description="Helical" evidence="2">
    <location>
        <begin position="656"/>
        <end position="675"/>
    </location>
</feature>
<feature type="transmembrane region" description="Helical" evidence="2">
    <location>
        <begin position="427"/>
        <end position="445"/>
    </location>
</feature>
<dbReference type="GeneID" id="56587434"/>
<dbReference type="Proteomes" id="UP000076825">
    <property type="component" value="Chromosome 1"/>
</dbReference>
<evidence type="ECO:0000313" key="5">
    <source>
        <dbReference type="EMBL" id="SAI68255.1"/>
    </source>
</evidence>
<feature type="transmembrane region" description="Helical" evidence="2">
    <location>
        <begin position="279"/>
        <end position="297"/>
    </location>
</feature>
<dbReference type="InterPro" id="IPR018677">
    <property type="entry name" value="DUF2157"/>
</dbReference>
<dbReference type="Pfam" id="PF09925">
    <property type="entry name" value="DUF2157"/>
    <property type="match status" value="1"/>
</dbReference>
<feature type="transmembrane region" description="Helical" evidence="2">
    <location>
        <begin position="84"/>
        <end position="107"/>
    </location>
</feature>
<evidence type="ECO:0000259" key="4">
    <source>
        <dbReference type="Pfam" id="PF14351"/>
    </source>
</evidence>
<evidence type="ECO:0000259" key="3">
    <source>
        <dbReference type="Pfam" id="PF09925"/>
    </source>
</evidence>
<dbReference type="InterPro" id="IPR025833">
    <property type="entry name" value="GDYXXLXY"/>
</dbReference>
<evidence type="ECO:0000313" key="6">
    <source>
        <dbReference type="Proteomes" id="UP000076825"/>
    </source>
</evidence>
<keyword evidence="2" id="KW-0472">Membrane</keyword>
<dbReference type="AlphaFoldDB" id="A0A157SCV2"/>
<feature type="transmembrane region" description="Helical" evidence="2">
    <location>
        <begin position="378"/>
        <end position="394"/>
    </location>
</feature>
<dbReference type="RefSeq" id="WP_025514932.1">
    <property type="nucleotide sequence ID" value="NZ_CP016340.1"/>
</dbReference>
<feature type="transmembrane region" description="Helical" evidence="2">
    <location>
        <begin position="491"/>
        <end position="509"/>
    </location>
</feature>
<feature type="transmembrane region" description="Helical" evidence="2">
    <location>
        <begin position="521"/>
        <end position="539"/>
    </location>
</feature>
<feature type="transmembrane region" description="Helical" evidence="2">
    <location>
        <begin position="401"/>
        <end position="421"/>
    </location>
</feature>
<feature type="transmembrane region" description="Helical" evidence="2">
    <location>
        <begin position="200"/>
        <end position="220"/>
    </location>
</feature>
<dbReference type="Pfam" id="PF14345">
    <property type="entry name" value="GDYXXLXY"/>
    <property type="match status" value="1"/>
</dbReference>
<feature type="transmembrane region" description="Helical" evidence="2">
    <location>
        <begin position="23"/>
        <end position="42"/>
    </location>
</feature>
<dbReference type="eggNOG" id="COG4929">
    <property type="taxonomic scope" value="Bacteria"/>
</dbReference>
<feature type="domain" description="DUF2157" evidence="3">
    <location>
        <begin position="21"/>
        <end position="137"/>
    </location>
</feature>
<feature type="transmembrane region" description="Helical" evidence="2">
    <location>
        <begin position="627"/>
        <end position="644"/>
    </location>
</feature>
<keyword evidence="2" id="KW-1133">Transmembrane helix</keyword>
<feature type="transmembrane region" description="Helical" evidence="2">
    <location>
        <begin position="137"/>
        <end position="160"/>
    </location>
</feature>
<dbReference type="eggNOG" id="COG4984">
    <property type="taxonomic scope" value="Bacteria"/>
</dbReference>
<sequence>MQVGSTRQVGSELHSWRLFLGRATLWLAVLLLGSGVVCWVAANWPGLAVSSRFALAQGVLAVTVLVGIWLALRLRAAPAQRLQASGAVLTLAGGLLGALLALLGQTYQTGADTWQLFAWWAVLMLPWALMAASQPLWILWCLVFNLALGLWVGEHLLSWWMTGYSMAYPALVMAFANLVLLGVWEAVLRIGHGATRAGPRLLALMALGCLITPLAFGDLFSGGLDQTLLLAWVAVTVGMGLFYQRARRDLVILAMLAAGVICVSMRLVGQWLLELEPGAWAALPLAALLMAEAVWAARWLHRMAHAGSEASTHSEAHPEASASVSPRQAGDAQPLPAGQSLAAAPWYVQGLLGLSAWLATILLLVFLVASGIVRSESSALVTGIFVAAGGVILLRASDVAFWRQCGVAMGFAGQLLMLFSFLNDTSVLTASACVVLMATVVYVGAPDWLLRFLSAGLIAFGLTGLASYFLMPAQREMFDSWLMHDLLDSTFLWLPVAVLGAWATALAFFAERRLPAQRAPVAQPLAWAFLFSVQGMVWLAGGVEAAQLPQLWRLHSLTAVLHVAGAALPAVVAFCLLWPRRAVLTPAVVWVTPLALLGLAIFWLPSPGIAFALAWLLLGFGLDKPRLVIFGIAAGLIYLVQYYYQLEVPLLQKAFWLLTAAALVFALRILVWLLPHLTHTAGQPAGPRAPAAPVVRQRMAVVLGGLVLVLGVCNVTIYQREQVLAQGEVMILELAPVDPRSLMQGDYMALRFGAANFVAEQRDSQRGDAALDGYLVLAKDAEGVARPLRLQAEPTPLAPGEQALRYRVRQDGVRLITNAYFFPEGQGEHFARARYGEIRLDGQGTGLLARMLDAQRQPL</sequence>
<organism evidence="5 6">
    <name type="scientific">Bordetella trematum</name>
    <dbReference type="NCBI Taxonomy" id="123899"/>
    <lineage>
        <taxon>Bacteria</taxon>
        <taxon>Pseudomonadati</taxon>
        <taxon>Pseudomonadota</taxon>
        <taxon>Betaproteobacteria</taxon>
        <taxon>Burkholderiales</taxon>
        <taxon>Alcaligenaceae</taxon>
        <taxon>Bordetella</taxon>
    </lineage>
</organism>
<feature type="transmembrane region" description="Helical" evidence="2">
    <location>
        <begin position="452"/>
        <end position="471"/>
    </location>
</feature>
<dbReference type="PATRIC" id="fig|123899.6.peg.1139"/>
<dbReference type="Pfam" id="PF14351">
    <property type="entry name" value="DUF4401"/>
    <property type="match status" value="1"/>
</dbReference>
<protein>
    <submittedName>
        <fullName evidence="5">Membrane protein</fullName>
    </submittedName>
</protein>
<accession>A0A157SCV2</accession>
<dbReference type="EMBL" id="LT546645">
    <property type="protein sequence ID" value="SAI68255.1"/>
    <property type="molecule type" value="Genomic_DNA"/>
</dbReference>
<evidence type="ECO:0000256" key="1">
    <source>
        <dbReference type="SAM" id="MobiDB-lite"/>
    </source>
</evidence>
<dbReference type="KEGG" id="btrm:SAMEA390648701161"/>
<feature type="transmembrane region" description="Helical" evidence="2">
    <location>
        <begin position="54"/>
        <end position="72"/>
    </location>
</feature>
<reference evidence="5 6" key="1">
    <citation type="submission" date="2016-04" db="EMBL/GenBank/DDBJ databases">
        <authorList>
            <consortium name="Pathogen Informatics"/>
        </authorList>
    </citation>
    <scope>NUCLEOTIDE SEQUENCE [LARGE SCALE GENOMIC DNA]</scope>
    <source>
        <strain evidence="5 6">H044680328</strain>
    </source>
</reference>
<feature type="transmembrane region" description="Helical" evidence="2">
    <location>
        <begin position="559"/>
        <end position="578"/>
    </location>
</feature>